<proteinExistence type="predicted"/>
<dbReference type="EMBL" id="CADCUR010000308">
    <property type="protein sequence ID" value="CAA9431489.1"/>
    <property type="molecule type" value="Genomic_DNA"/>
</dbReference>
<reference evidence="1" key="1">
    <citation type="submission" date="2020-02" db="EMBL/GenBank/DDBJ databases">
        <authorList>
            <person name="Meier V. D."/>
        </authorList>
    </citation>
    <scope>NUCLEOTIDE SEQUENCE</scope>
    <source>
        <strain evidence="1">AVDCRST_MAG74</strain>
    </source>
</reference>
<feature type="non-terminal residue" evidence="1">
    <location>
        <position position="1"/>
    </location>
</feature>
<dbReference type="AlphaFoldDB" id="A0A6J4Q431"/>
<organism evidence="1">
    <name type="scientific">uncultured Pyrinomonadaceae bacterium</name>
    <dbReference type="NCBI Taxonomy" id="2283094"/>
    <lineage>
        <taxon>Bacteria</taxon>
        <taxon>Pseudomonadati</taxon>
        <taxon>Acidobacteriota</taxon>
        <taxon>Blastocatellia</taxon>
        <taxon>Blastocatellales</taxon>
        <taxon>Pyrinomonadaceae</taxon>
        <taxon>environmental samples</taxon>
    </lineage>
</organism>
<protein>
    <submittedName>
        <fullName evidence="1">Uncharacterized protein</fullName>
    </submittedName>
</protein>
<accession>A0A6J4Q431</accession>
<evidence type="ECO:0000313" key="1">
    <source>
        <dbReference type="EMBL" id="CAA9431489.1"/>
    </source>
</evidence>
<sequence length="43" mass="5023">WNPAARTRGKKAGFFGNPAFLIYNILFFKRNAYLSQTNMRRAN</sequence>
<name>A0A6J4Q431_9BACT</name>
<gene>
    <name evidence="1" type="ORF">AVDCRST_MAG74-3922</name>
</gene>
<feature type="non-terminal residue" evidence="1">
    <location>
        <position position="43"/>
    </location>
</feature>